<evidence type="ECO:0000313" key="2">
    <source>
        <dbReference type="Proteomes" id="UP000649617"/>
    </source>
</evidence>
<proteinExistence type="predicted"/>
<dbReference type="EMBL" id="CAJNIZ010002496">
    <property type="protein sequence ID" value="CAE7211201.1"/>
    <property type="molecule type" value="Genomic_DNA"/>
</dbReference>
<name>A0A812JUQ1_SYMPI</name>
<dbReference type="AlphaFoldDB" id="A0A812JUQ1"/>
<keyword evidence="2" id="KW-1185">Reference proteome</keyword>
<evidence type="ECO:0000313" key="1">
    <source>
        <dbReference type="EMBL" id="CAE7211201.1"/>
    </source>
</evidence>
<accession>A0A812JUQ1</accession>
<gene>
    <name evidence="1" type="ORF">SPIL2461_LOCUS2309</name>
</gene>
<sequence length="133" mass="14708">MSCSLDKLTEKANPAAKSKSGRFPWSSWRSSELTRYSYISKGRNVNSDFSGLLSPGITVASSIGGSSRELGEIWIPFGHPSQYRLARQAHLRGADDGRHIWIDLKDIRMNVGAGSGEMMYIGEAEDELIDERS</sequence>
<dbReference type="Proteomes" id="UP000649617">
    <property type="component" value="Unassembled WGS sequence"/>
</dbReference>
<comment type="caution">
    <text evidence="1">The sequence shown here is derived from an EMBL/GenBank/DDBJ whole genome shotgun (WGS) entry which is preliminary data.</text>
</comment>
<organism evidence="1 2">
    <name type="scientific">Symbiodinium pilosum</name>
    <name type="common">Dinoflagellate</name>
    <dbReference type="NCBI Taxonomy" id="2952"/>
    <lineage>
        <taxon>Eukaryota</taxon>
        <taxon>Sar</taxon>
        <taxon>Alveolata</taxon>
        <taxon>Dinophyceae</taxon>
        <taxon>Suessiales</taxon>
        <taxon>Symbiodiniaceae</taxon>
        <taxon>Symbiodinium</taxon>
    </lineage>
</organism>
<reference evidence="1" key="1">
    <citation type="submission" date="2021-02" db="EMBL/GenBank/DDBJ databases">
        <authorList>
            <person name="Dougan E. K."/>
            <person name="Rhodes N."/>
            <person name="Thang M."/>
            <person name="Chan C."/>
        </authorList>
    </citation>
    <scope>NUCLEOTIDE SEQUENCE</scope>
</reference>
<protein>
    <submittedName>
        <fullName evidence="1">Uncharacterized protein</fullName>
    </submittedName>
</protein>